<reference evidence="2 3" key="1">
    <citation type="journal article" date="2022" name="G3 (Bethesda)">
        <title>Whole-genome sequence and methylome profiling of the almond [Prunus dulcis (Mill.) D.A. Webb] cultivar 'Nonpareil'.</title>
        <authorList>
            <person name="D'Amico-Willman K.M."/>
            <person name="Ouma W.Z."/>
            <person name="Meulia T."/>
            <person name="Sideli G.M."/>
            <person name="Gradziel T.M."/>
            <person name="Fresnedo-Ramirez J."/>
        </authorList>
    </citation>
    <scope>NUCLEOTIDE SEQUENCE [LARGE SCALE GENOMIC DNA]</scope>
    <source>
        <strain evidence="2">Clone GOH B32 T37-40</strain>
    </source>
</reference>
<accession>A0AAD4VII2</accession>
<comment type="caution">
    <text evidence="2">The sequence shown here is derived from an EMBL/GenBank/DDBJ whole genome shotgun (WGS) entry which is preliminary data.</text>
</comment>
<proteinExistence type="predicted"/>
<evidence type="ECO:0000259" key="1">
    <source>
        <dbReference type="Pfam" id="PF13976"/>
    </source>
</evidence>
<dbReference type="Proteomes" id="UP001054821">
    <property type="component" value="Chromosome 6"/>
</dbReference>
<sequence length="197" mass="22402">MTAQSSYIPNQNKLQWEMAKDKRTKTILLQGLSHNGIYPIPCTLPSQSEAMAFLGQNASSSLWHRRLGHPTNAVVKLTLKNSQLESLNDDSSMISSSCLHGKMHRLPFTDTHIKTRIPFSRIHSDVWGPSHFKFLDSYTLLHFTLCATKRISSRKIHCSRTNFKATKTSSRRIRRAKIVKKDFARPSFSLVAQSDFA</sequence>
<dbReference type="EMBL" id="JAJFAZ020000006">
    <property type="protein sequence ID" value="KAI5324601.1"/>
    <property type="molecule type" value="Genomic_DNA"/>
</dbReference>
<evidence type="ECO:0000313" key="3">
    <source>
        <dbReference type="Proteomes" id="UP001054821"/>
    </source>
</evidence>
<keyword evidence="3" id="KW-1185">Reference proteome</keyword>
<dbReference type="InterPro" id="IPR025724">
    <property type="entry name" value="GAG-pre-integrase_dom"/>
</dbReference>
<gene>
    <name evidence="2" type="ORF">L3X38_033674</name>
</gene>
<feature type="domain" description="GAG-pre-integrase" evidence="1">
    <location>
        <begin position="37"/>
        <end position="103"/>
    </location>
</feature>
<dbReference type="Pfam" id="PF13976">
    <property type="entry name" value="gag_pre-integrs"/>
    <property type="match status" value="1"/>
</dbReference>
<evidence type="ECO:0000313" key="2">
    <source>
        <dbReference type="EMBL" id="KAI5324601.1"/>
    </source>
</evidence>
<dbReference type="AlphaFoldDB" id="A0AAD4VII2"/>
<name>A0AAD4VII2_PRUDU</name>
<organism evidence="2 3">
    <name type="scientific">Prunus dulcis</name>
    <name type="common">Almond</name>
    <name type="synonym">Amygdalus dulcis</name>
    <dbReference type="NCBI Taxonomy" id="3755"/>
    <lineage>
        <taxon>Eukaryota</taxon>
        <taxon>Viridiplantae</taxon>
        <taxon>Streptophyta</taxon>
        <taxon>Embryophyta</taxon>
        <taxon>Tracheophyta</taxon>
        <taxon>Spermatophyta</taxon>
        <taxon>Magnoliopsida</taxon>
        <taxon>eudicotyledons</taxon>
        <taxon>Gunneridae</taxon>
        <taxon>Pentapetalae</taxon>
        <taxon>rosids</taxon>
        <taxon>fabids</taxon>
        <taxon>Rosales</taxon>
        <taxon>Rosaceae</taxon>
        <taxon>Amygdaloideae</taxon>
        <taxon>Amygdaleae</taxon>
        <taxon>Prunus</taxon>
    </lineage>
</organism>
<protein>
    <recommendedName>
        <fullName evidence="1">GAG-pre-integrase domain-containing protein</fullName>
    </recommendedName>
</protein>